<evidence type="ECO:0000259" key="2">
    <source>
        <dbReference type="PROSITE" id="PS50125"/>
    </source>
</evidence>
<dbReference type="GO" id="GO:0004016">
    <property type="term" value="F:adenylate cyclase activity"/>
    <property type="evidence" value="ECO:0007669"/>
    <property type="project" value="UniProtKB-ARBA"/>
</dbReference>
<evidence type="ECO:0000313" key="4">
    <source>
        <dbReference type="Proteomes" id="UP000012137"/>
    </source>
</evidence>
<proteinExistence type="predicted"/>
<dbReference type="SMART" id="SM00044">
    <property type="entry name" value="CYCc"/>
    <property type="match status" value="1"/>
</dbReference>
<dbReference type="InterPro" id="IPR036259">
    <property type="entry name" value="MFS_trans_sf"/>
</dbReference>
<keyword evidence="1" id="KW-1133">Transmembrane helix</keyword>
<dbReference type="InterPro" id="IPR050697">
    <property type="entry name" value="Adenylyl/Guanylyl_Cyclase_3/4"/>
</dbReference>
<comment type="caution">
    <text evidence="3">The sequence shown here is derived from an EMBL/GenBank/DDBJ whole genome shotgun (WGS) entry which is preliminary data.</text>
</comment>
<dbReference type="GO" id="GO:0035556">
    <property type="term" value="P:intracellular signal transduction"/>
    <property type="evidence" value="ECO:0007669"/>
    <property type="project" value="InterPro"/>
</dbReference>
<reference evidence="3 4" key="1">
    <citation type="submission" date="2013-01" db="EMBL/GenBank/DDBJ databases">
        <authorList>
            <person name="Harkins D.M."/>
            <person name="Durkin A.S."/>
            <person name="Brinkac L.M."/>
            <person name="Haft D.H."/>
            <person name="Selengut J.D."/>
            <person name="Sanka R."/>
            <person name="DePew J."/>
            <person name="Purushe J."/>
            <person name="Peacock S.J."/>
            <person name="Thaipadungpanit J."/>
            <person name="Wuthiekanun V.W."/>
            <person name="Day N.P."/>
            <person name="Vinetz J.M."/>
            <person name="Sutton G.G."/>
            <person name="Nierman W.C."/>
            <person name="Fouts D.E."/>
        </authorList>
    </citation>
    <scope>NUCLEOTIDE SEQUENCE [LARGE SCALE GENOMIC DNA]</scope>
    <source>
        <strain evidence="3 4">L0374</strain>
    </source>
</reference>
<dbReference type="SUPFAM" id="SSF103473">
    <property type="entry name" value="MFS general substrate transporter"/>
    <property type="match status" value="1"/>
</dbReference>
<evidence type="ECO:0000313" key="3">
    <source>
        <dbReference type="EMBL" id="EMN27821.1"/>
    </source>
</evidence>
<evidence type="ECO:0000256" key="1">
    <source>
        <dbReference type="SAM" id="Phobius"/>
    </source>
</evidence>
<dbReference type="GO" id="GO:0006171">
    <property type="term" value="P:cAMP biosynthetic process"/>
    <property type="evidence" value="ECO:0007669"/>
    <property type="project" value="TreeGrafter"/>
</dbReference>
<protein>
    <submittedName>
        <fullName evidence="3">Adenylate/guanylate cyclase catalytic domain protein</fullName>
    </submittedName>
</protein>
<keyword evidence="1" id="KW-0812">Transmembrane</keyword>
<dbReference type="InterPro" id="IPR001054">
    <property type="entry name" value="A/G_cyclase"/>
</dbReference>
<feature type="domain" description="Guanylate cyclase" evidence="2">
    <location>
        <begin position="190"/>
        <end position="329"/>
    </location>
</feature>
<dbReference type="InterPro" id="IPR029787">
    <property type="entry name" value="Nucleotide_cyclase"/>
</dbReference>
<dbReference type="PANTHER" id="PTHR43081:SF1">
    <property type="entry name" value="ADENYLATE CYCLASE, TERMINAL-DIFFERENTIATION SPECIFIC"/>
    <property type="match status" value="1"/>
</dbReference>
<accession>M6K111</accession>
<dbReference type="EMBL" id="AHMZ02000163">
    <property type="protein sequence ID" value="EMN27821.1"/>
    <property type="molecule type" value="Genomic_DNA"/>
</dbReference>
<dbReference type="CDD" id="cd07302">
    <property type="entry name" value="CHD"/>
    <property type="match status" value="1"/>
</dbReference>
<keyword evidence="1" id="KW-0472">Membrane</keyword>
<sequence>MQYSSLTLIFPSFYYFLKDYFSPKEKGSVIASFFVIFLIGLFFAFLTVPFSWVHIAFKICQILGICFSVYILFFSIQTVRKKKQDARKILVGICVCIVFSTWELYGSVFENAKYHSTFFKLVYLFFIISIASTLVLRYVQLYKDAQLLNKYLIDQKEAFYRFVPVDFIRIIDRESPISISVGDSKEKSMTVLTSCIRNFASLSKTVPLNQTITFLNSYLSEMEELVYKTTGFVDKYIGNEILALFGDYDERAAKENFNSADNAVESAIKMVNAIRSGKLVKNFLIPSFWNLEIGIGINTGSVILGTVGSERRIDTTVIGDAVDLSSGLRSLTALYKSKILISHHTYLRLHRMSEIGIRMIDSVILKERDQAVDIYEVIESDPESIKEFKLKTLELLSQGILEYKSKRFDEAAKIFRQLYREEPKDFISMIYLKRCKLYSSKPPDENWDGVFRFQTK</sequence>
<dbReference type="Pfam" id="PF00211">
    <property type="entry name" value="Guanylate_cyc"/>
    <property type="match status" value="1"/>
</dbReference>
<dbReference type="InterPro" id="IPR011623">
    <property type="entry name" value="7TMR_DISM_rcpt_extracell_dom1"/>
</dbReference>
<gene>
    <name evidence="3" type="ORF">LEP1GSC083_3928</name>
</gene>
<dbReference type="PROSITE" id="PS50125">
    <property type="entry name" value="GUANYLATE_CYCLASE_2"/>
    <property type="match status" value="1"/>
</dbReference>
<feature type="transmembrane region" description="Helical" evidence="1">
    <location>
        <begin position="88"/>
        <end position="105"/>
    </location>
</feature>
<feature type="transmembrane region" description="Helical" evidence="1">
    <location>
        <begin position="27"/>
        <end position="46"/>
    </location>
</feature>
<name>M6K111_LEPIR</name>
<dbReference type="SUPFAM" id="SSF55073">
    <property type="entry name" value="Nucleotide cyclase"/>
    <property type="match status" value="1"/>
</dbReference>
<dbReference type="AlphaFoldDB" id="M6K111"/>
<feature type="transmembrane region" description="Helical" evidence="1">
    <location>
        <begin position="117"/>
        <end position="139"/>
    </location>
</feature>
<dbReference type="Pfam" id="PF07695">
    <property type="entry name" value="7TMR-DISM_7TM"/>
    <property type="match status" value="1"/>
</dbReference>
<dbReference type="Proteomes" id="UP000012137">
    <property type="component" value="Unassembled WGS sequence"/>
</dbReference>
<dbReference type="Gene3D" id="3.30.70.1230">
    <property type="entry name" value="Nucleotide cyclase"/>
    <property type="match status" value="1"/>
</dbReference>
<feature type="transmembrane region" description="Helical" evidence="1">
    <location>
        <begin position="52"/>
        <end position="76"/>
    </location>
</feature>
<dbReference type="PANTHER" id="PTHR43081">
    <property type="entry name" value="ADENYLATE CYCLASE, TERMINAL-DIFFERENTIATION SPECIFIC-RELATED"/>
    <property type="match status" value="1"/>
</dbReference>
<organism evidence="3 4">
    <name type="scientific">Leptospira interrogans serovar Pyrogenes str. L0374</name>
    <dbReference type="NCBI Taxonomy" id="1049928"/>
    <lineage>
        <taxon>Bacteria</taxon>
        <taxon>Pseudomonadati</taxon>
        <taxon>Spirochaetota</taxon>
        <taxon>Spirochaetia</taxon>
        <taxon>Leptospirales</taxon>
        <taxon>Leptospiraceae</taxon>
        <taxon>Leptospira</taxon>
    </lineage>
</organism>